<dbReference type="InterPro" id="IPR000183">
    <property type="entry name" value="Orn/DAP/Arg_de-COase"/>
</dbReference>
<evidence type="ECO:0000256" key="5">
    <source>
        <dbReference type="HAMAP-Rule" id="MF_02120"/>
    </source>
</evidence>
<dbReference type="PRINTS" id="PR01181">
    <property type="entry name" value="DAPDCRBXLASE"/>
</dbReference>
<dbReference type="GO" id="GO:0008836">
    <property type="term" value="F:diaminopimelate decarboxylase activity"/>
    <property type="evidence" value="ECO:0007669"/>
    <property type="project" value="UniProtKB-UniRule"/>
</dbReference>
<comment type="caution">
    <text evidence="10">The sequence shown here is derived from an EMBL/GenBank/DDBJ whole genome shotgun (WGS) entry which is preliminary data.</text>
</comment>
<dbReference type="GO" id="GO:0030170">
    <property type="term" value="F:pyridoxal phosphate binding"/>
    <property type="evidence" value="ECO:0007669"/>
    <property type="project" value="UniProtKB-UniRule"/>
</dbReference>
<reference evidence="10 11" key="1">
    <citation type="submission" date="2018-06" db="EMBL/GenBank/DDBJ databases">
        <title>Genomic Encyclopedia of Archaeal and Bacterial Type Strains, Phase II (KMG-II): from individual species to whole genera.</title>
        <authorList>
            <person name="Goeker M."/>
        </authorList>
    </citation>
    <scope>NUCLEOTIDE SEQUENCE [LARGE SCALE GENOMIC DNA]</scope>
    <source>
        <strain evidence="10 11">DSM 24525</strain>
    </source>
</reference>
<dbReference type="PROSITE" id="PS00878">
    <property type="entry name" value="ODR_DC_2_1"/>
    <property type="match status" value="1"/>
</dbReference>
<dbReference type="SUPFAM" id="SSF51419">
    <property type="entry name" value="PLP-binding barrel"/>
    <property type="match status" value="1"/>
</dbReference>
<dbReference type="InterPro" id="IPR022657">
    <property type="entry name" value="De-COase2_CS"/>
</dbReference>
<protein>
    <recommendedName>
        <fullName evidence="5 6">Diaminopimelate decarboxylase</fullName>
        <shortName evidence="5">DAP decarboxylase</shortName>
        <shortName evidence="5">DAPDC</shortName>
        <ecNumber evidence="5 6">4.1.1.20</ecNumber>
    </recommendedName>
</protein>
<evidence type="ECO:0000259" key="9">
    <source>
        <dbReference type="Pfam" id="PF02784"/>
    </source>
</evidence>
<feature type="binding site" evidence="5">
    <location>
        <position position="344"/>
    </location>
    <ligand>
        <name>substrate</name>
    </ligand>
</feature>
<comment type="function">
    <text evidence="5">Specifically catalyzes the decarboxylation of meso-diaminopimelate (meso-DAP) to L-lysine.</text>
</comment>
<evidence type="ECO:0000256" key="1">
    <source>
        <dbReference type="ARBA" id="ARBA00001933"/>
    </source>
</evidence>
<evidence type="ECO:0000256" key="2">
    <source>
        <dbReference type="ARBA" id="ARBA00022793"/>
    </source>
</evidence>
<dbReference type="InterPro" id="IPR022644">
    <property type="entry name" value="De-COase2_N"/>
</dbReference>
<evidence type="ECO:0000256" key="8">
    <source>
        <dbReference type="RuleBase" id="RU003738"/>
    </source>
</evidence>
<dbReference type="Pfam" id="PF02784">
    <property type="entry name" value="Orn_Arg_deC_N"/>
    <property type="match status" value="1"/>
</dbReference>
<dbReference type="GO" id="GO:0009089">
    <property type="term" value="P:lysine biosynthetic process via diaminopimelate"/>
    <property type="evidence" value="ECO:0007669"/>
    <property type="project" value="UniProtKB-UniRule"/>
</dbReference>
<comment type="similarity">
    <text evidence="5">Belongs to the Orn/Lys/Arg decarboxylase class-II family. LysA subfamily.</text>
</comment>
<evidence type="ECO:0000256" key="4">
    <source>
        <dbReference type="ARBA" id="ARBA00023239"/>
    </source>
</evidence>
<dbReference type="InterPro" id="IPR029066">
    <property type="entry name" value="PLP-binding_barrel"/>
</dbReference>
<keyword evidence="2 5" id="KW-0210">Decarboxylase</keyword>
<sequence length="449" mass="46322">MALPLTALPGADSVDDPSYAELIAARPSLSVDPVAGLMLEEVSLARIAAVVGTPVWVYSAGTLRRRLASLRAALEGAGLNATIHYAMKANDNLAVARVLAAGGAGADVVSEGELRAARAAGIPASAIVFSGVGKTERDLRLALAEDIFQINAESAEEIEMISALASSLGRVARVCLRVNPDVDARTHAKITTGKAENKFGVAIGDAPAIYARMAALPGIEPIGIAMHIGSQITAGMSAYRAAYAKLADLVRALRAAGLPVSRVDCGGGLGIPYRDEIAPLPEALAGAIKATLGDLGLPVMIEPGRWLAGPAGVLVAQVILQKGATRRFVVLDAAMNDLLRPAMYDAWHGILPVGAAALTAPLSPADVVGPVCETGDTFARGRAMPALPPGSLVALLDAGAYGATMSSTYNARPLAAEVLVDGARFAVVRDRQSYEDLLARQRLPAWLSP</sequence>
<feature type="binding site" evidence="5">
    <location>
        <position position="305"/>
    </location>
    <ligand>
        <name>substrate</name>
    </ligand>
</feature>
<comment type="cofactor">
    <cofactor evidence="1 5 7 8">
        <name>pyridoxal 5'-phosphate</name>
        <dbReference type="ChEBI" id="CHEBI:597326"/>
    </cofactor>
</comment>
<evidence type="ECO:0000256" key="6">
    <source>
        <dbReference type="NCBIfam" id="TIGR01048"/>
    </source>
</evidence>
<keyword evidence="5 8" id="KW-0457">Lysine biosynthesis</keyword>
<dbReference type="Gene3D" id="2.40.37.10">
    <property type="entry name" value="Lyase, Ornithine Decarboxylase, Chain A, domain 1"/>
    <property type="match status" value="1"/>
</dbReference>
<feature type="binding site" evidence="5">
    <location>
        <position position="401"/>
    </location>
    <ligand>
        <name>substrate</name>
    </ligand>
</feature>
<dbReference type="Gene3D" id="3.20.20.10">
    <property type="entry name" value="Alanine racemase"/>
    <property type="match status" value="1"/>
</dbReference>
<dbReference type="HAMAP" id="MF_02120">
    <property type="entry name" value="LysA"/>
    <property type="match status" value="1"/>
</dbReference>
<dbReference type="EMBL" id="QKYU01000022">
    <property type="protein sequence ID" value="PZW41026.1"/>
    <property type="molecule type" value="Genomic_DNA"/>
</dbReference>
<feature type="binding site" evidence="5">
    <location>
        <position position="401"/>
    </location>
    <ligand>
        <name>pyridoxal 5'-phosphate</name>
        <dbReference type="ChEBI" id="CHEBI:597326"/>
    </ligand>
</feature>
<dbReference type="PROSITE" id="PS00879">
    <property type="entry name" value="ODR_DC_2_2"/>
    <property type="match status" value="1"/>
</dbReference>
<dbReference type="EC" id="4.1.1.20" evidence="5 6"/>
<dbReference type="InterPro" id="IPR009006">
    <property type="entry name" value="Ala_racemase/Decarboxylase_C"/>
</dbReference>
<dbReference type="AlphaFoldDB" id="A0A2W7I2H2"/>
<name>A0A2W7I2H2_9PROT</name>
<gene>
    <name evidence="5" type="primary">lysA</name>
    <name evidence="10" type="ORF">C8P66_12213</name>
</gene>
<feature type="binding site" evidence="5">
    <location>
        <begin position="302"/>
        <end position="305"/>
    </location>
    <ligand>
        <name>pyridoxal 5'-phosphate</name>
        <dbReference type="ChEBI" id="CHEBI:597326"/>
    </ligand>
</feature>
<keyword evidence="3 5" id="KW-0663">Pyridoxal phosphate</keyword>
<feature type="binding site" evidence="5">
    <location>
        <position position="373"/>
    </location>
    <ligand>
        <name>substrate</name>
    </ligand>
</feature>
<dbReference type="PANTHER" id="PTHR43727:SF2">
    <property type="entry name" value="GROUP IV DECARBOXYLASE"/>
    <property type="match status" value="1"/>
</dbReference>
<dbReference type="PRINTS" id="PR01179">
    <property type="entry name" value="ODADCRBXLASE"/>
</dbReference>
<keyword evidence="5" id="KW-0028">Amino-acid biosynthesis</keyword>
<dbReference type="InterPro" id="IPR022653">
    <property type="entry name" value="De-COase2_pyr-phos_BS"/>
</dbReference>
<dbReference type="SUPFAM" id="SSF50621">
    <property type="entry name" value="Alanine racemase C-terminal domain-like"/>
    <property type="match status" value="1"/>
</dbReference>
<evidence type="ECO:0000313" key="10">
    <source>
        <dbReference type="EMBL" id="PZW41026.1"/>
    </source>
</evidence>
<dbReference type="OrthoDB" id="9802241at2"/>
<comment type="pathway">
    <text evidence="5 8">Amino-acid biosynthesis; L-lysine biosynthesis via DAP pathway; L-lysine from DL-2,6-diaminopimelate: step 1/1.</text>
</comment>
<evidence type="ECO:0000256" key="3">
    <source>
        <dbReference type="ARBA" id="ARBA00022898"/>
    </source>
</evidence>
<dbReference type="FunFam" id="3.20.20.10:FF:000003">
    <property type="entry name" value="Diaminopimelate decarboxylase"/>
    <property type="match status" value="1"/>
</dbReference>
<feature type="binding site" evidence="5">
    <location>
        <position position="268"/>
    </location>
    <ligand>
        <name>pyridoxal 5'-phosphate</name>
        <dbReference type="ChEBI" id="CHEBI:597326"/>
    </ligand>
</feature>
<dbReference type="RefSeq" id="WP_111399584.1">
    <property type="nucleotide sequence ID" value="NZ_QKYU01000022.1"/>
</dbReference>
<accession>A0A2W7I2H2</accession>
<organism evidence="10 11">
    <name type="scientific">Humitalea rosea</name>
    <dbReference type="NCBI Taxonomy" id="990373"/>
    <lineage>
        <taxon>Bacteria</taxon>
        <taxon>Pseudomonadati</taxon>
        <taxon>Pseudomonadota</taxon>
        <taxon>Alphaproteobacteria</taxon>
        <taxon>Acetobacterales</taxon>
        <taxon>Roseomonadaceae</taxon>
        <taxon>Humitalea</taxon>
    </lineage>
</organism>
<dbReference type="CDD" id="cd06828">
    <property type="entry name" value="PLPDE_III_DapDC"/>
    <property type="match status" value="1"/>
</dbReference>
<dbReference type="NCBIfam" id="TIGR01048">
    <property type="entry name" value="lysA"/>
    <property type="match status" value="1"/>
</dbReference>
<comment type="subunit">
    <text evidence="5">Homodimer.</text>
</comment>
<feature type="binding site" evidence="5">
    <location>
        <position position="340"/>
    </location>
    <ligand>
        <name>substrate</name>
    </ligand>
</feature>
<keyword evidence="4 5" id="KW-0456">Lyase</keyword>
<evidence type="ECO:0000313" key="11">
    <source>
        <dbReference type="Proteomes" id="UP000249688"/>
    </source>
</evidence>
<evidence type="ECO:0000256" key="7">
    <source>
        <dbReference type="PIRSR" id="PIRSR600183-50"/>
    </source>
</evidence>
<dbReference type="Proteomes" id="UP000249688">
    <property type="component" value="Unassembled WGS sequence"/>
</dbReference>
<dbReference type="PANTHER" id="PTHR43727">
    <property type="entry name" value="DIAMINOPIMELATE DECARBOXYLASE"/>
    <property type="match status" value="1"/>
</dbReference>
<feature type="modified residue" description="N6-(pyridoxal phosphate)lysine" evidence="5 7">
    <location>
        <position position="88"/>
    </location>
</feature>
<dbReference type="InterPro" id="IPR002986">
    <property type="entry name" value="DAP_deCOOHase_LysA"/>
</dbReference>
<dbReference type="UniPathway" id="UPA00034">
    <property type="reaction ID" value="UER00027"/>
</dbReference>
<feature type="active site" description="Proton donor" evidence="7">
    <location>
        <position position="372"/>
    </location>
</feature>
<keyword evidence="11" id="KW-1185">Reference proteome</keyword>
<proteinExistence type="inferred from homology"/>
<feature type="domain" description="Orn/DAP/Arg decarboxylase 2 N-terminal" evidence="9">
    <location>
        <begin position="62"/>
        <end position="308"/>
    </location>
</feature>
<comment type="catalytic activity">
    <reaction evidence="5 8">
        <text>meso-2,6-diaminopimelate + H(+) = L-lysine + CO2</text>
        <dbReference type="Rhea" id="RHEA:15101"/>
        <dbReference type="ChEBI" id="CHEBI:15378"/>
        <dbReference type="ChEBI" id="CHEBI:16526"/>
        <dbReference type="ChEBI" id="CHEBI:32551"/>
        <dbReference type="ChEBI" id="CHEBI:57791"/>
        <dbReference type="EC" id="4.1.1.20"/>
    </reaction>
</comment>